<reference evidence="13 14" key="1">
    <citation type="journal article" date="2012" name="J. Bacteriol.">
        <title>Genome sequence of the cycloprodigiosin-producing bacterial strain Pseudoalteromonas rubra ATCC 29570(T).</title>
        <authorList>
            <person name="Xie B.B."/>
            <person name="Shu Y.L."/>
            <person name="Qin Q.L."/>
            <person name="Rong J.C."/>
            <person name="Zhang X.Y."/>
            <person name="Chen X.L."/>
            <person name="Zhou B.C."/>
            <person name="Zhang Y.Z."/>
        </authorList>
    </citation>
    <scope>NUCLEOTIDE SEQUENCE [LARGE SCALE GENOMIC DNA]</scope>
    <source>
        <strain evidence="13 14">DSM 6842</strain>
    </source>
</reference>
<comment type="subunit">
    <text evidence="12">Heterodimer of a large membrane-associated beta subunit and a small pyruvoyl-containing alpha subunit.</text>
</comment>
<evidence type="ECO:0000256" key="8">
    <source>
        <dbReference type="ARBA" id="ARBA00023209"/>
    </source>
</evidence>
<keyword evidence="6 12" id="KW-0472">Membrane</keyword>
<comment type="pathway">
    <text evidence="1">Lipid metabolism.</text>
</comment>
<dbReference type="GO" id="GO:0005886">
    <property type="term" value="C:plasma membrane"/>
    <property type="evidence" value="ECO:0007669"/>
    <property type="project" value="UniProtKB-SubCell"/>
</dbReference>
<comment type="function">
    <text evidence="12">Catalyzes the formation of phosphatidylethanolamine (PtdEtn) from phosphatidylserine (PtdSer).</text>
</comment>
<feature type="chain" id="PRO_5035977736" description="Phosphatidylserine decarboxylase beta chain" evidence="12">
    <location>
        <begin position="1"/>
        <end position="276"/>
    </location>
</feature>
<keyword evidence="9 12" id="KW-0456">Lyase</keyword>
<feature type="modified residue" description="Pyruvic acid (Ser); by autocatalysis" evidence="12">
    <location>
        <position position="277"/>
    </location>
</feature>
<comment type="cofactor">
    <cofactor evidence="12">
        <name>pyruvate</name>
        <dbReference type="ChEBI" id="CHEBI:15361"/>
    </cofactor>
    <text evidence="12">Binds 1 pyruvoyl group covalently per subunit.</text>
</comment>
<keyword evidence="11 12" id="KW-0670">Pyruvate</keyword>
<evidence type="ECO:0000256" key="11">
    <source>
        <dbReference type="ARBA" id="ARBA00023317"/>
    </source>
</evidence>
<proteinExistence type="inferred from homology"/>
<dbReference type="GO" id="GO:0006646">
    <property type="term" value="P:phosphatidylethanolamine biosynthetic process"/>
    <property type="evidence" value="ECO:0007669"/>
    <property type="project" value="UniProtKB-UniRule"/>
</dbReference>
<keyword evidence="4 12" id="KW-0210">Decarboxylase</keyword>
<dbReference type="EC" id="4.1.1.65" evidence="12"/>
<evidence type="ECO:0000256" key="9">
    <source>
        <dbReference type="ARBA" id="ARBA00023239"/>
    </source>
</evidence>
<dbReference type="InterPro" id="IPR033178">
    <property type="entry name" value="PSD_type1_pro"/>
</dbReference>
<dbReference type="NCBIfam" id="TIGR00163">
    <property type="entry name" value="PS_decarb"/>
    <property type="match status" value="1"/>
</dbReference>
<dbReference type="InterPro" id="IPR033177">
    <property type="entry name" value="PSD-B"/>
</dbReference>
<comment type="catalytic activity">
    <reaction evidence="12">
        <text>a 1,2-diacyl-sn-glycero-3-phospho-L-serine + H(+) = a 1,2-diacyl-sn-glycero-3-phosphoethanolamine + CO2</text>
        <dbReference type="Rhea" id="RHEA:20828"/>
        <dbReference type="ChEBI" id="CHEBI:15378"/>
        <dbReference type="ChEBI" id="CHEBI:16526"/>
        <dbReference type="ChEBI" id="CHEBI:57262"/>
        <dbReference type="ChEBI" id="CHEBI:64612"/>
        <dbReference type="EC" id="4.1.1.65"/>
    </reaction>
</comment>
<sequence>MAVQVRARQEFDTIFKIFSGIIKVNLDKLKIALQYALPKHAVSRLVGKLAAAEAGALTTTLIKLFIKQYKIDMSEARHEDPAHYKTFNEFFTRPLKPGIRPLAEEASIVAHPVDGAISQLGDVVDGQIIQAKGHDYSLQTLLGGKESDVAPYLGGKFATIYLAPKDYHRIHMPLDGTLKKMIYVPGDLFSVNPLTAQNVPNLFARNERVVAIFDTEIGPLAMVLVGATIVASIETIWAGTVTPPAGKDVFSWDYPAEGDNAVKLKKGDEMGRFKLGSTVILAWGEDKADFLANQLPETVTRMGTPFATIRD</sequence>
<dbReference type="GO" id="GO:0004609">
    <property type="term" value="F:phosphatidylserine decarboxylase activity"/>
    <property type="evidence" value="ECO:0007669"/>
    <property type="project" value="UniProtKB-UniRule"/>
</dbReference>
<feature type="chain" id="PRO_5035977737" description="Phosphatidylserine decarboxylase alpha chain" evidence="12">
    <location>
        <begin position="277"/>
        <end position="311"/>
    </location>
</feature>
<comment type="similarity">
    <text evidence="12">Belongs to the phosphatidylserine decarboxylase family. PSD-B subfamily. Prokaryotic type I sub-subfamily.</text>
</comment>
<dbReference type="PANTHER" id="PTHR10067">
    <property type="entry name" value="PHOSPHATIDYLSERINE DECARBOXYLASE"/>
    <property type="match status" value="1"/>
</dbReference>
<comment type="pathway">
    <text evidence="12">Phospholipid metabolism; phosphatidylethanolamine biosynthesis; phosphatidylethanolamine from CDP-diacylglycerol: step 2/2.</text>
</comment>
<evidence type="ECO:0000256" key="1">
    <source>
        <dbReference type="ARBA" id="ARBA00005189"/>
    </source>
</evidence>
<accession>A0A8T0CA50</accession>
<organism evidence="13 14">
    <name type="scientific">Pseudoalteromonas rubra</name>
    <dbReference type="NCBI Taxonomy" id="43658"/>
    <lineage>
        <taxon>Bacteria</taxon>
        <taxon>Pseudomonadati</taxon>
        <taxon>Pseudomonadota</taxon>
        <taxon>Gammaproteobacteria</taxon>
        <taxon>Alteromonadales</taxon>
        <taxon>Pseudoalteromonadaceae</taxon>
        <taxon>Pseudoalteromonas</taxon>
    </lineage>
</organism>
<protein>
    <recommendedName>
        <fullName evidence="12">Phosphatidylserine decarboxylase proenzyme</fullName>
        <ecNumber evidence="12">4.1.1.65</ecNumber>
    </recommendedName>
    <component>
        <recommendedName>
            <fullName evidence="12">Phosphatidylserine decarboxylase alpha chain</fullName>
        </recommendedName>
    </component>
    <component>
        <recommendedName>
            <fullName evidence="12">Phosphatidylserine decarboxylase beta chain</fullName>
        </recommendedName>
    </component>
</protein>
<dbReference type="HAMAP" id="MF_00662">
    <property type="entry name" value="PS_decarb_PSD_B_type1"/>
    <property type="match status" value="1"/>
</dbReference>
<feature type="active site" description="Schiff-base intermediate with substrate; via pyruvic acid; for decarboxylase activity" evidence="12">
    <location>
        <position position="277"/>
    </location>
</feature>
<comment type="subcellular location">
    <subcellularLocation>
        <location evidence="12">Cell membrane</location>
        <topology evidence="12">Peripheral membrane protein</topology>
    </subcellularLocation>
</comment>
<keyword evidence="2 12" id="KW-1003">Cell membrane</keyword>
<evidence type="ECO:0000256" key="12">
    <source>
        <dbReference type="HAMAP-Rule" id="MF_00662"/>
    </source>
</evidence>
<keyword evidence="5 12" id="KW-0443">Lipid metabolism</keyword>
<feature type="active site" description="Charge relay system; for autoendoproteolytic cleavage activity" evidence="12">
    <location>
        <position position="114"/>
    </location>
</feature>
<evidence type="ECO:0000256" key="4">
    <source>
        <dbReference type="ARBA" id="ARBA00022793"/>
    </source>
</evidence>
<evidence type="ECO:0000256" key="3">
    <source>
        <dbReference type="ARBA" id="ARBA00022516"/>
    </source>
</evidence>
<dbReference type="PANTHER" id="PTHR10067:SF6">
    <property type="entry name" value="PHOSPHATIDYLSERINE DECARBOXYLASE PROENZYME, MITOCHONDRIAL"/>
    <property type="match status" value="1"/>
</dbReference>
<evidence type="ECO:0000256" key="7">
    <source>
        <dbReference type="ARBA" id="ARBA00023145"/>
    </source>
</evidence>
<evidence type="ECO:0000256" key="5">
    <source>
        <dbReference type="ARBA" id="ARBA00023098"/>
    </source>
</evidence>
<keyword evidence="8 12" id="KW-0594">Phospholipid biosynthesis</keyword>
<evidence type="ECO:0000313" key="13">
    <source>
        <dbReference type="EMBL" id="KAF7787470.1"/>
    </source>
</evidence>
<dbReference type="EMBL" id="AHCD03000031">
    <property type="protein sequence ID" value="KAF7787470.1"/>
    <property type="molecule type" value="Genomic_DNA"/>
</dbReference>
<feature type="site" description="Cleavage (non-hydrolytic); by autocatalysis" evidence="12">
    <location>
        <begin position="276"/>
        <end position="277"/>
    </location>
</feature>
<evidence type="ECO:0000256" key="2">
    <source>
        <dbReference type="ARBA" id="ARBA00022475"/>
    </source>
</evidence>
<keyword evidence="3 12" id="KW-0444">Lipid biosynthesis</keyword>
<name>A0A8T0CA50_9GAMM</name>
<feature type="active site" description="Charge relay system; for autoendoproteolytic cleavage activity" evidence="12">
    <location>
        <position position="171"/>
    </location>
</feature>
<keyword evidence="7 12" id="KW-0865">Zymogen</keyword>
<dbReference type="InterPro" id="IPR003817">
    <property type="entry name" value="PS_Dcarbxylase"/>
</dbReference>
<comment type="PTM">
    <text evidence="12">Is synthesized initially as an inactive proenzyme. Formation of the active enzyme involves a self-maturation process in which the active site pyruvoyl group is generated from an internal serine residue via an autocatalytic post-translational modification. Two non-identical subunits are generated from the proenzyme in this reaction, and the pyruvate is formed at the N-terminus of the alpha chain, which is derived from the carboxyl end of the proenzyme. The autoendoproteolytic cleavage occurs by a canonical serine protease mechanism, in which the side chain hydroxyl group of the serine supplies its oxygen atom to form the C-terminus of the beta chain, while the remainder of the serine residue undergoes an oxidative deamination to produce ammonia and the pyruvoyl prosthetic group on the alpha chain. During this reaction, the Ser that is part of the protease active site of the proenzyme becomes the pyruvoyl prosthetic group, which constitutes an essential element of the active site of the mature decarboxylase.</text>
</comment>
<evidence type="ECO:0000313" key="14">
    <source>
        <dbReference type="Proteomes" id="UP000016480"/>
    </source>
</evidence>
<gene>
    <name evidence="12 13" type="primary">psd</name>
    <name evidence="13" type="ORF">PRUB_a4863</name>
</gene>
<feature type="active site" description="Charge relay system; for autoendoproteolytic cleavage activity" evidence="12">
    <location>
        <position position="277"/>
    </location>
</feature>
<dbReference type="Proteomes" id="UP000016480">
    <property type="component" value="Unassembled WGS sequence"/>
</dbReference>
<keyword evidence="10 12" id="KW-1208">Phospholipid metabolism</keyword>
<dbReference type="Pfam" id="PF02666">
    <property type="entry name" value="PS_Dcarbxylase"/>
    <property type="match status" value="1"/>
</dbReference>
<comment type="caution">
    <text evidence="13">The sequence shown here is derived from an EMBL/GenBank/DDBJ whole genome shotgun (WGS) entry which is preliminary data.</text>
</comment>
<evidence type="ECO:0000256" key="10">
    <source>
        <dbReference type="ARBA" id="ARBA00023264"/>
    </source>
</evidence>
<evidence type="ECO:0000256" key="6">
    <source>
        <dbReference type="ARBA" id="ARBA00023136"/>
    </source>
</evidence>
<dbReference type="AlphaFoldDB" id="A0A8T0CA50"/>